<comment type="caution">
    <text evidence="1">The sequence shown here is derived from an EMBL/GenBank/DDBJ whole genome shotgun (WGS) entry which is preliminary data.</text>
</comment>
<dbReference type="Proteomes" id="UP001168877">
    <property type="component" value="Unassembled WGS sequence"/>
</dbReference>
<evidence type="ECO:0000313" key="2">
    <source>
        <dbReference type="Proteomes" id="UP001168877"/>
    </source>
</evidence>
<dbReference type="AlphaFoldDB" id="A0AA39T911"/>
<organism evidence="1 2">
    <name type="scientific">Acer saccharum</name>
    <name type="common">Sugar maple</name>
    <dbReference type="NCBI Taxonomy" id="4024"/>
    <lineage>
        <taxon>Eukaryota</taxon>
        <taxon>Viridiplantae</taxon>
        <taxon>Streptophyta</taxon>
        <taxon>Embryophyta</taxon>
        <taxon>Tracheophyta</taxon>
        <taxon>Spermatophyta</taxon>
        <taxon>Magnoliopsida</taxon>
        <taxon>eudicotyledons</taxon>
        <taxon>Gunneridae</taxon>
        <taxon>Pentapetalae</taxon>
        <taxon>rosids</taxon>
        <taxon>malvids</taxon>
        <taxon>Sapindales</taxon>
        <taxon>Sapindaceae</taxon>
        <taxon>Hippocastanoideae</taxon>
        <taxon>Acereae</taxon>
        <taxon>Acer</taxon>
    </lineage>
</organism>
<name>A0AA39T911_ACESA</name>
<reference evidence="1" key="2">
    <citation type="submission" date="2023-06" db="EMBL/GenBank/DDBJ databases">
        <authorList>
            <person name="Swenson N.G."/>
            <person name="Wegrzyn J.L."/>
            <person name="Mcevoy S.L."/>
        </authorList>
    </citation>
    <scope>NUCLEOTIDE SEQUENCE</scope>
    <source>
        <strain evidence="1">NS2018</strain>
        <tissue evidence="1">Leaf</tissue>
    </source>
</reference>
<proteinExistence type="predicted"/>
<sequence length="97" mass="10989">MLKKGSWLILSEVGGLEKVNEIPKTGNRSWKRLAREGIRVNCTFESSVAVYNGEADMVRWRDSKDEGFSKWLLRRAIQSTLVSVGVRWGTTGILKSF</sequence>
<keyword evidence="2" id="KW-1185">Reference proteome</keyword>
<dbReference type="EMBL" id="JAUESC010000002">
    <property type="protein sequence ID" value="KAK0603197.1"/>
    <property type="molecule type" value="Genomic_DNA"/>
</dbReference>
<reference evidence="1" key="1">
    <citation type="journal article" date="2022" name="Plant J.">
        <title>Strategies of tolerance reflected in two North American maple genomes.</title>
        <authorList>
            <person name="McEvoy S.L."/>
            <person name="Sezen U.U."/>
            <person name="Trouern-Trend A."/>
            <person name="McMahon S.M."/>
            <person name="Schaberg P.G."/>
            <person name="Yang J."/>
            <person name="Wegrzyn J.L."/>
            <person name="Swenson N.G."/>
        </authorList>
    </citation>
    <scope>NUCLEOTIDE SEQUENCE</scope>
    <source>
        <strain evidence="1">NS2018</strain>
    </source>
</reference>
<accession>A0AA39T911</accession>
<gene>
    <name evidence="1" type="ORF">LWI29_002385</name>
</gene>
<evidence type="ECO:0000313" key="1">
    <source>
        <dbReference type="EMBL" id="KAK0603197.1"/>
    </source>
</evidence>
<protein>
    <submittedName>
        <fullName evidence="1">Uncharacterized protein</fullName>
    </submittedName>
</protein>